<evidence type="ECO:0000256" key="3">
    <source>
        <dbReference type="ARBA" id="ARBA00023242"/>
    </source>
</evidence>
<comment type="similarity">
    <text evidence="4">Belongs to the HSF family.</text>
</comment>
<dbReference type="Proteomes" id="UP000294530">
    <property type="component" value="Unassembled WGS sequence"/>
</dbReference>
<evidence type="ECO:0000313" key="6">
    <source>
        <dbReference type="EMBL" id="TDH66310.1"/>
    </source>
</evidence>
<organism evidence="6 7">
    <name type="scientific">Bremia lactucae</name>
    <name type="common">Lettuce downy mildew</name>
    <dbReference type="NCBI Taxonomy" id="4779"/>
    <lineage>
        <taxon>Eukaryota</taxon>
        <taxon>Sar</taxon>
        <taxon>Stramenopiles</taxon>
        <taxon>Oomycota</taxon>
        <taxon>Peronosporomycetes</taxon>
        <taxon>Peronosporales</taxon>
        <taxon>Peronosporaceae</taxon>
        <taxon>Bremia</taxon>
    </lineage>
</organism>
<dbReference type="PANTHER" id="PTHR10015">
    <property type="entry name" value="HEAT SHOCK TRANSCRIPTION FACTOR"/>
    <property type="match status" value="1"/>
</dbReference>
<gene>
    <name evidence="6" type="ORF">CCR75_007370</name>
</gene>
<evidence type="ECO:0000256" key="1">
    <source>
        <dbReference type="ARBA" id="ARBA00004123"/>
    </source>
</evidence>
<dbReference type="PRINTS" id="PR00056">
    <property type="entry name" value="HSFDOMAIN"/>
</dbReference>
<name>A0A976FGE1_BRELC</name>
<dbReference type="AlphaFoldDB" id="A0A976FGE1"/>
<dbReference type="GO" id="GO:0003700">
    <property type="term" value="F:DNA-binding transcription factor activity"/>
    <property type="evidence" value="ECO:0007669"/>
    <property type="project" value="InterPro"/>
</dbReference>
<sequence length="298" mass="34249">MMHRMRIQPMHQLNHPDHNYLVRGIKGTTSKSSKLHAMRVPKFLRSLYDILQYEDQSILTWSKDGSYFRIFDTRRLEISVLPKYFKHGKFASFQRQLNNFGFRKWTKTQASVCTFSHHHLMRCHPRQLAKFISRHPPANCVRSVGGAATDTRRTLPTDAQFLDAKFYVHYSQVNGDGRTNEASCVPRWTTDPKGFLKSNGWTNSVNTSIEQINNFSAEGLHDISVPITTTLERHHCSRFVEKLPEPDRVVELEPAVLSATSSSNDLFTSISSTWESDTIFVPVSSLRFDQGRKSLSKE</sequence>
<dbReference type="InterPro" id="IPR000232">
    <property type="entry name" value="HSF_DNA-bd"/>
</dbReference>
<comment type="subcellular location">
    <subcellularLocation>
        <location evidence="1">Nucleus</location>
    </subcellularLocation>
</comment>
<dbReference type="OrthoDB" id="99239at2759"/>
<dbReference type="SUPFAM" id="SSF46785">
    <property type="entry name" value="Winged helix' DNA-binding domain"/>
    <property type="match status" value="1"/>
</dbReference>
<keyword evidence="3" id="KW-0539">Nucleus</keyword>
<dbReference type="SMART" id="SM00415">
    <property type="entry name" value="HSF"/>
    <property type="match status" value="1"/>
</dbReference>
<keyword evidence="2" id="KW-0238">DNA-binding</keyword>
<evidence type="ECO:0000256" key="4">
    <source>
        <dbReference type="RuleBase" id="RU004020"/>
    </source>
</evidence>
<reference evidence="6 7" key="1">
    <citation type="journal article" date="2021" name="Genome Biol.">
        <title>AFLAP: assembly-free linkage analysis pipeline using k-mers from genome sequencing data.</title>
        <authorList>
            <person name="Fletcher K."/>
            <person name="Zhang L."/>
            <person name="Gil J."/>
            <person name="Han R."/>
            <person name="Cavanaugh K."/>
            <person name="Michelmore R."/>
        </authorList>
    </citation>
    <scope>NUCLEOTIDE SEQUENCE [LARGE SCALE GENOMIC DNA]</scope>
    <source>
        <strain evidence="6 7">SF5</strain>
    </source>
</reference>
<dbReference type="InterPro" id="IPR036388">
    <property type="entry name" value="WH-like_DNA-bd_sf"/>
</dbReference>
<evidence type="ECO:0000259" key="5">
    <source>
        <dbReference type="SMART" id="SM00415"/>
    </source>
</evidence>
<dbReference type="GeneID" id="94351102"/>
<accession>A0A976FGE1</accession>
<dbReference type="InterPro" id="IPR036390">
    <property type="entry name" value="WH_DNA-bd_sf"/>
</dbReference>
<protein>
    <recommendedName>
        <fullName evidence="5">HSF-type DNA-binding domain-containing protein</fullName>
    </recommendedName>
</protein>
<keyword evidence="7" id="KW-1185">Reference proteome</keyword>
<dbReference type="EMBL" id="SHOA02000018">
    <property type="protein sequence ID" value="TDH66310.1"/>
    <property type="molecule type" value="Genomic_DNA"/>
</dbReference>
<dbReference type="GO" id="GO:0043565">
    <property type="term" value="F:sequence-specific DNA binding"/>
    <property type="evidence" value="ECO:0007669"/>
    <property type="project" value="InterPro"/>
</dbReference>
<evidence type="ECO:0000313" key="7">
    <source>
        <dbReference type="Proteomes" id="UP000294530"/>
    </source>
</evidence>
<dbReference type="Pfam" id="PF00447">
    <property type="entry name" value="HSF_DNA-bind"/>
    <property type="match status" value="1"/>
</dbReference>
<dbReference type="RefSeq" id="XP_067815809.1">
    <property type="nucleotide sequence ID" value="XM_067965431.1"/>
</dbReference>
<proteinExistence type="inferred from homology"/>
<dbReference type="Gene3D" id="1.10.10.10">
    <property type="entry name" value="Winged helix-like DNA-binding domain superfamily/Winged helix DNA-binding domain"/>
    <property type="match status" value="1"/>
</dbReference>
<dbReference type="FunFam" id="1.10.10.10:FF:000286">
    <property type="entry name" value="Heat shock transcription factor"/>
    <property type="match status" value="1"/>
</dbReference>
<feature type="domain" description="HSF-type DNA-binding" evidence="5">
    <location>
        <begin position="39"/>
        <end position="135"/>
    </location>
</feature>
<comment type="caution">
    <text evidence="6">The sequence shown here is derived from an EMBL/GenBank/DDBJ whole genome shotgun (WGS) entry which is preliminary data.</text>
</comment>
<dbReference type="GO" id="GO:0005634">
    <property type="term" value="C:nucleus"/>
    <property type="evidence" value="ECO:0007669"/>
    <property type="project" value="UniProtKB-SubCell"/>
</dbReference>
<evidence type="ECO:0000256" key="2">
    <source>
        <dbReference type="ARBA" id="ARBA00023125"/>
    </source>
</evidence>
<dbReference type="KEGG" id="blac:94351102"/>
<dbReference type="PANTHER" id="PTHR10015:SF427">
    <property type="entry name" value="HEAT SHOCK FACTOR PROTEIN"/>
    <property type="match status" value="1"/>
</dbReference>